<proteinExistence type="predicted"/>
<reference evidence="2" key="1">
    <citation type="submission" date="2020-05" db="EMBL/GenBank/DDBJ databases">
        <title>Mycena genomes resolve the evolution of fungal bioluminescence.</title>
        <authorList>
            <person name="Tsai I.J."/>
        </authorList>
    </citation>
    <scope>NUCLEOTIDE SEQUENCE</scope>
    <source>
        <strain evidence="2">160909Yilan</strain>
    </source>
</reference>
<gene>
    <name evidence="2" type="ORF">MSAN_02514300</name>
</gene>
<keyword evidence="1" id="KW-0812">Transmembrane</keyword>
<sequence length="271" mass="30270">MSTIFRQVRSFRLRIRGTTSYASLGLLPCTCWLTASSFSISLKWTTSIVLCFFLISPLLAALNVPLSAYNVVQEVTYRPNDTLPPLPLSPLLPRIFQDPASSFTPQVLTIGDVIVLNGSIFNYTLVQAFDGPHKATSVSSFSYYNNPFSDNCDVTNMTINLMLSPPPPGTLDGIATFAAQMRFSEPTTKIPSGNCHLPHSNSFYLSWSGLPNGVVDFQYNTEQLGRGFRDIPLLMNSDLVRLLMLLVVRYLCDLDWAHSFLSQPDLQFHHY</sequence>
<name>A0A8H6TU23_9AGAR</name>
<evidence type="ECO:0000313" key="2">
    <source>
        <dbReference type="EMBL" id="KAF7325370.1"/>
    </source>
</evidence>
<dbReference type="OrthoDB" id="2982608at2759"/>
<protein>
    <submittedName>
        <fullName evidence="2">Uncharacterized protein</fullName>
    </submittedName>
</protein>
<dbReference type="Proteomes" id="UP000623467">
    <property type="component" value="Unassembled WGS sequence"/>
</dbReference>
<accession>A0A8H6TU23</accession>
<dbReference type="AlphaFoldDB" id="A0A8H6TU23"/>
<keyword evidence="1" id="KW-1133">Transmembrane helix</keyword>
<keyword evidence="1" id="KW-0472">Membrane</keyword>
<evidence type="ECO:0000256" key="1">
    <source>
        <dbReference type="SAM" id="Phobius"/>
    </source>
</evidence>
<comment type="caution">
    <text evidence="2">The sequence shown here is derived from an EMBL/GenBank/DDBJ whole genome shotgun (WGS) entry which is preliminary data.</text>
</comment>
<dbReference type="EMBL" id="JACAZH010000107">
    <property type="protein sequence ID" value="KAF7325370.1"/>
    <property type="molecule type" value="Genomic_DNA"/>
</dbReference>
<feature type="transmembrane region" description="Helical" evidence="1">
    <location>
        <begin position="21"/>
        <end position="41"/>
    </location>
</feature>
<organism evidence="2 3">
    <name type="scientific">Mycena sanguinolenta</name>
    <dbReference type="NCBI Taxonomy" id="230812"/>
    <lineage>
        <taxon>Eukaryota</taxon>
        <taxon>Fungi</taxon>
        <taxon>Dikarya</taxon>
        <taxon>Basidiomycota</taxon>
        <taxon>Agaricomycotina</taxon>
        <taxon>Agaricomycetes</taxon>
        <taxon>Agaricomycetidae</taxon>
        <taxon>Agaricales</taxon>
        <taxon>Marasmiineae</taxon>
        <taxon>Mycenaceae</taxon>
        <taxon>Mycena</taxon>
    </lineage>
</organism>
<evidence type="ECO:0000313" key="3">
    <source>
        <dbReference type="Proteomes" id="UP000623467"/>
    </source>
</evidence>
<keyword evidence="3" id="KW-1185">Reference proteome</keyword>
<feature type="transmembrane region" description="Helical" evidence="1">
    <location>
        <begin position="47"/>
        <end position="69"/>
    </location>
</feature>